<dbReference type="PRINTS" id="PR00834">
    <property type="entry name" value="PROTEASES2C"/>
</dbReference>
<dbReference type="GO" id="GO:0004252">
    <property type="term" value="F:serine-type endopeptidase activity"/>
    <property type="evidence" value="ECO:0007669"/>
    <property type="project" value="InterPro"/>
</dbReference>
<organism evidence="5 6">
    <name type="scientific">Candidatus Berkelbacteria bacterium CG10_big_fil_rev_8_21_14_0_10_43_14</name>
    <dbReference type="NCBI Taxonomy" id="1974515"/>
    <lineage>
        <taxon>Bacteria</taxon>
        <taxon>Candidatus Berkelbacteria</taxon>
    </lineage>
</organism>
<dbReference type="GO" id="GO:0006508">
    <property type="term" value="P:proteolysis"/>
    <property type="evidence" value="ECO:0007669"/>
    <property type="project" value="UniProtKB-KW"/>
</dbReference>
<evidence type="ECO:0000259" key="4">
    <source>
        <dbReference type="PROSITE" id="PS50106"/>
    </source>
</evidence>
<dbReference type="PANTHER" id="PTHR43343:SF3">
    <property type="entry name" value="PROTEASE DO-LIKE 8, CHLOROPLASTIC"/>
    <property type="match status" value="1"/>
</dbReference>
<dbReference type="SUPFAM" id="SSF50156">
    <property type="entry name" value="PDZ domain-like"/>
    <property type="match status" value="1"/>
</dbReference>
<dbReference type="AlphaFoldDB" id="A0A2M6R8V3"/>
<protein>
    <recommendedName>
        <fullName evidence="4">PDZ domain-containing protein</fullName>
    </recommendedName>
</protein>
<comment type="caution">
    <text evidence="5">The sequence shown here is derived from an EMBL/GenBank/DDBJ whole genome shotgun (WGS) entry which is preliminary data.</text>
</comment>
<keyword evidence="1" id="KW-0645">Protease</keyword>
<evidence type="ECO:0000256" key="3">
    <source>
        <dbReference type="SAM" id="Phobius"/>
    </source>
</evidence>
<gene>
    <name evidence="5" type="ORF">COT79_01805</name>
</gene>
<dbReference type="InterPro" id="IPR036034">
    <property type="entry name" value="PDZ_sf"/>
</dbReference>
<dbReference type="InterPro" id="IPR051201">
    <property type="entry name" value="Chloro_Bact_Ser_Proteases"/>
</dbReference>
<evidence type="ECO:0000256" key="2">
    <source>
        <dbReference type="ARBA" id="ARBA00022801"/>
    </source>
</evidence>
<evidence type="ECO:0000256" key="1">
    <source>
        <dbReference type="ARBA" id="ARBA00022670"/>
    </source>
</evidence>
<keyword evidence="3" id="KW-0472">Membrane</keyword>
<keyword evidence="3" id="KW-0812">Transmembrane</keyword>
<dbReference type="EMBL" id="PEZX01000026">
    <property type="protein sequence ID" value="PIS06963.1"/>
    <property type="molecule type" value="Genomic_DNA"/>
</dbReference>
<dbReference type="InterPro" id="IPR001478">
    <property type="entry name" value="PDZ"/>
</dbReference>
<dbReference type="PROSITE" id="PS50106">
    <property type="entry name" value="PDZ"/>
    <property type="match status" value="1"/>
</dbReference>
<feature type="domain" description="PDZ" evidence="4">
    <location>
        <begin position="310"/>
        <end position="392"/>
    </location>
</feature>
<dbReference type="Pfam" id="PF13180">
    <property type="entry name" value="PDZ_2"/>
    <property type="match status" value="1"/>
</dbReference>
<dbReference type="SMART" id="SM00228">
    <property type="entry name" value="PDZ"/>
    <property type="match status" value="1"/>
</dbReference>
<keyword evidence="2" id="KW-0378">Hydrolase</keyword>
<dbReference type="PANTHER" id="PTHR43343">
    <property type="entry name" value="PEPTIDASE S12"/>
    <property type="match status" value="1"/>
</dbReference>
<feature type="transmembrane region" description="Helical" evidence="3">
    <location>
        <begin position="31"/>
        <end position="52"/>
    </location>
</feature>
<dbReference type="SUPFAM" id="SSF50494">
    <property type="entry name" value="Trypsin-like serine proteases"/>
    <property type="match status" value="1"/>
</dbReference>
<dbReference type="Gene3D" id="2.30.42.10">
    <property type="match status" value="1"/>
</dbReference>
<dbReference type="Gene3D" id="2.40.10.120">
    <property type="match status" value="1"/>
</dbReference>
<name>A0A2M6R8V3_9BACT</name>
<evidence type="ECO:0000313" key="5">
    <source>
        <dbReference type="EMBL" id="PIS06963.1"/>
    </source>
</evidence>
<evidence type="ECO:0000313" key="6">
    <source>
        <dbReference type="Proteomes" id="UP000231162"/>
    </source>
</evidence>
<dbReference type="InterPro" id="IPR009003">
    <property type="entry name" value="Peptidase_S1_PA"/>
</dbReference>
<proteinExistence type="predicted"/>
<dbReference type="InterPro" id="IPR001940">
    <property type="entry name" value="Peptidase_S1C"/>
</dbReference>
<accession>A0A2M6R8V3</accession>
<keyword evidence="3" id="KW-1133">Transmembrane helix</keyword>
<sequence>MKDPKIIYTDEESSVSEEITQKPRSKTFPKIAFIACTLLVGALGGVAGTIVATHNSAVRSALGFSTSQSNEPQSAGKTEKIVVEESSSVIDVAKKVSPAVVSISTKSSAVDFFGQTVTQEGGGSGFIITSDGLIVTNKHVVSDKNATYTVFTYDWKSYPAEVLARDSVSDFAVVKIKASGLHVVELGDSDQLQVGQRVVAIGNALGQFQNTVTSGVISAKERQIDAGSAAGGGSEHLEGLLQTDAAINEGNSGGPLINLKGEVVGINTAVAAKGQAEGIGFALPMNSIKNSIAQVTKSGKIVRAYLGVRYIALTKEIADQNDYGVSTGAVLVGNPQNPAVVKGSPAAKAGLKADDVITKINGEQVTEQKSLTRILNQYNVGDVIEIVIVREKKEMTVSVTLEELK</sequence>
<reference evidence="6" key="1">
    <citation type="submission" date="2017-09" db="EMBL/GenBank/DDBJ databases">
        <title>Depth-based differentiation of microbial function through sediment-hosted aquifers and enrichment of novel symbionts in the deep terrestrial subsurface.</title>
        <authorList>
            <person name="Probst A.J."/>
            <person name="Ladd B."/>
            <person name="Jarett J.K."/>
            <person name="Geller-Mcgrath D.E."/>
            <person name="Sieber C.M.K."/>
            <person name="Emerson J.B."/>
            <person name="Anantharaman K."/>
            <person name="Thomas B.C."/>
            <person name="Malmstrom R."/>
            <person name="Stieglmeier M."/>
            <person name="Klingl A."/>
            <person name="Woyke T."/>
            <person name="Ryan C.M."/>
            <person name="Banfield J.F."/>
        </authorList>
    </citation>
    <scope>NUCLEOTIDE SEQUENCE [LARGE SCALE GENOMIC DNA]</scope>
</reference>
<dbReference type="Pfam" id="PF13365">
    <property type="entry name" value="Trypsin_2"/>
    <property type="match status" value="1"/>
</dbReference>
<dbReference type="Proteomes" id="UP000231162">
    <property type="component" value="Unassembled WGS sequence"/>
</dbReference>